<gene>
    <name evidence="3" type="ORF">SEMRO_209_G087360.1</name>
</gene>
<feature type="region of interest" description="Disordered" evidence="1">
    <location>
        <begin position="111"/>
        <end position="185"/>
    </location>
</feature>
<sequence length="336" mass="37666">MKLADGLWTIGLLLVLAIAPADGGFLDFFFGREEAEIEPIQGAGLFLDNTEFELGKRGFDCLQAMAGVDDGGNDWGQLLIRPIARVMLNAYGEAGINQLCRSPLLARMQRQNANRELRRKRRRELASSLDNGSLRSRSSFGHPITKNGNDTTINSSRRRDQQESEETRSCGMRSAPYPGGERDADETYDEFATSHLDDYLNSRNERTDPVKTFDLHNDLNVVRMAGTLLSQCSLIWSGVNQLLAVPDVPIVNQAAISEAIQKFVCDLPNTYNRVVQLRLQRDQELLAWHNKLVESAEVKAMYENTNTLASELCVREETLKTVLSDIEALKDTVNRM</sequence>
<comment type="caution">
    <text evidence="3">The sequence shown here is derived from an EMBL/GenBank/DDBJ whole genome shotgun (WGS) entry which is preliminary data.</text>
</comment>
<dbReference type="AlphaFoldDB" id="A0A9N8HA04"/>
<feature type="signal peptide" evidence="2">
    <location>
        <begin position="1"/>
        <end position="23"/>
    </location>
</feature>
<proteinExistence type="predicted"/>
<name>A0A9N8HA04_9STRA</name>
<feature type="compositionally biased region" description="Polar residues" evidence="1">
    <location>
        <begin position="146"/>
        <end position="155"/>
    </location>
</feature>
<keyword evidence="2" id="KW-0732">Signal</keyword>
<accession>A0A9N8HA04</accession>
<feature type="chain" id="PRO_5040164504" evidence="2">
    <location>
        <begin position="24"/>
        <end position="336"/>
    </location>
</feature>
<keyword evidence="4" id="KW-1185">Reference proteome</keyword>
<reference evidence="3" key="1">
    <citation type="submission" date="2020-06" db="EMBL/GenBank/DDBJ databases">
        <authorList>
            <consortium name="Plant Systems Biology data submission"/>
        </authorList>
    </citation>
    <scope>NUCLEOTIDE SEQUENCE</scope>
    <source>
        <strain evidence="3">D6</strain>
    </source>
</reference>
<dbReference type="Proteomes" id="UP001153069">
    <property type="component" value="Unassembled WGS sequence"/>
</dbReference>
<protein>
    <submittedName>
        <fullName evidence="3">Uncharacterized protein</fullName>
    </submittedName>
</protein>
<feature type="compositionally biased region" description="Polar residues" evidence="1">
    <location>
        <begin position="128"/>
        <end position="139"/>
    </location>
</feature>
<evidence type="ECO:0000313" key="4">
    <source>
        <dbReference type="Proteomes" id="UP001153069"/>
    </source>
</evidence>
<feature type="compositionally biased region" description="Basic and acidic residues" evidence="1">
    <location>
        <begin position="157"/>
        <end position="168"/>
    </location>
</feature>
<dbReference type="EMBL" id="CAICTM010000208">
    <property type="protein sequence ID" value="CAB9504805.1"/>
    <property type="molecule type" value="Genomic_DNA"/>
</dbReference>
<evidence type="ECO:0000256" key="1">
    <source>
        <dbReference type="SAM" id="MobiDB-lite"/>
    </source>
</evidence>
<evidence type="ECO:0000313" key="3">
    <source>
        <dbReference type="EMBL" id="CAB9504805.1"/>
    </source>
</evidence>
<organism evidence="3 4">
    <name type="scientific">Seminavis robusta</name>
    <dbReference type="NCBI Taxonomy" id="568900"/>
    <lineage>
        <taxon>Eukaryota</taxon>
        <taxon>Sar</taxon>
        <taxon>Stramenopiles</taxon>
        <taxon>Ochrophyta</taxon>
        <taxon>Bacillariophyta</taxon>
        <taxon>Bacillariophyceae</taxon>
        <taxon>Bacillariophycidae</taxon>
        <taxon>Naviculales</taxon>
        <taxon>Naviculaceae</taxon>
        <taxon>Seminavis</taxon>
    </lineage>
</organism>
<evidence type="ECO:0000256" key="2">
    <source>
        <dbReference type="SAM" id="SignalP"/>
    </source>
</evidence>